<evidence type="ECO:0000313" key="2">
    <source>
        <dbReference type="Proteomes" id="UP000095192"/>
    </source>
</evidence>
<dbReference type="InParanoid" id="A0A1D3D4G2"/>
<accession>A0A1D3D4G2</accession>
<comment type="caution">
    <text evidence="1">The sequence shown here is derived from an EMBL/GenBank/DDBJ whole genome shotgun (WGS) entry which is preliminary data.</text>
</comment>
<reference evidence="1 2" key="1">
    <citation type="journal article" date="2016" name="BMC Genomics">
        <title>Comparative genomics reveals Cyclospora cayetanensis possesses coccidia-like metabolism and invasion components but unique surface antigens.</title>
        <authorList>
            <person name="Liu S."/>
            <person name="Wang L."/>
            <person name="Zheng H."/>
            <person name="Xu Z."/>
            <person name="Roellig D.M."/>
            <person name="Li N."/>
            <person name="Frace M.A."/>
            <person name="Tang K."/>
            <person name="Arrowood M.J."/>
            <person name="Moss D.M."/>
            <person name="Zhang L."/>
            <person name="Feng Y."/>
            <person name="Xiao L."/>
        </authorList>
    </citation>
    <scope>NUCLEOTIDE SEQUENCE [LARGE SCALE GENOMIC DNA]</scope>
    <source>
        <strain evidence="1 2">CHN_HEN01</strain>
    </source>
</reference>
<dbReference type="AlphaFoldDB" id="A0A1D3D4G2"/>
<organism evidence="1 2">
    <name type="scientific">Cyclospora cayetanensis</name>
    <dbReference type="NCBI Taxonomy" id="88456"/>
    <lineage>
        <taxon>Eukaryota</taxon>
        <taxon>Sar</taxon>
        <taxon>Alveolata</taxon>
        <taxon>Apicomplexa</taxon>
        <taxon>Conoidasida</taxon>
        <taxon>Coccidia</taxon>
        <taxon>Eucoccidiorida</taxon>
        <taxon>Eimeriorina</taxon>
        <taxon>Eimeriidae</taxon>
        <taxon>Cyclospora</taxon>
    </lineage>
</organism>
<protein>
    <submittedName>
        <fullName evidence="1">Uncharacterized protein</fullName>
    </submittedName>
</protein>
<keyword evidence="2" id="KW-1185">Reference proteome</keyword>
<dbReference type="EMBL" id="JROU02000773">
    <property type="protein sequence ID" value="OEH78346.1"/>
    <property type="molecule type" value="Genomic_DNA"/>
</dbReference>
<sequence>MQRTGGKNAQPVAPASACVAIPMGNCCMFPWGFGISEKLQEQTVERACGSRRGQQQPKQQQQLLLQRMQSILSN</sequence>
<name>A0A1D3D4G2_9EIME</name>
<dbReference type="VEuPathDB" id="ToxoDB:cyc_03982"/>
<evidence type="ECO:0000313" key="1">
    <source>
        <dbReference type="EMBL" id="OEH78346.1"/>
    </source>
</evidence>
<proteinExistence type="predicted"/>
<gene>
    <name evidence="1" type="ORF">cyc_03982</name>
</gene>
<dbReference type="Proteomes" id="UP000095192">
    <property type="component" value="Unassembled WGS sequence"/>
</dbReference>